<dbReference type="InterPro" id="IPR028082">
    <property type="entry name" value="Peripla_BP_I"/>
</dbReference>
<dbReference type="SUPFAM" id="SSF53822">
    <property type="entry name" value="Periplasmic binding protein-like I"/>
    <property type="match status" value="1"/>
</dbReference>
<dbReference type="Gene3D" id="3.40.50.2300">
    <property type="match status" value="2"/>
</dbReference>
<dbReference type="PANTHER" id="PTHR30483">
    <property type="entry name" value="LEUCINE-SPECIFIC-BINDING PROTEIN"/>
    <property type="match status" value="1"/>
</dbReference>
<keyword evidence="4" id="KW-1185">Reference proteome</keyword>
<keyword evidence="1" id="KW-0732">Signal</keyword>
<sequence length="419" mass="44614">MSNRSRRRELLSGIGLSGFAALPGCLESVASPETESEIGGTDRTLRLGVLLPTSGDLESLGVPMRDSAVLPVEQVEDDVSFEFDVQVEDTETSPSAGIDAATRLVDAEYPMVTGPASSGATLQATQQVLIPHRIASCSPSATTPTITALNDIGLVYRTAVSDTLQARVLADRAATDLDHERAATLYVNNDYGWQLSQAFTQAFETDHDGAVTTQVPFEEARNSYADELERAREDDPTLLVVVGYPESGAQLFDDFAATGGEEDVLVTDGLHDGGLHDAVDHSLEGIRGTVPLSDGPGTEEYLEILEDHGHEPELRTFAGHSYDATAVLLLANAYAGQNDGQAIANAIDVVTTRPGRPVSPANLAEGLELAGEGEQVVYEGVSGPIEFDENGDTVAATFEYWEYDDEADGGIREIERVSV</sequence>
<dbReference type="Proteomes" id="UP000198848">
    <property type="component" value="Unassembled WGS sequence"/>
</dbReference>
<dbReference type="InterPro" id="IPR051010">
    <property type="entry name" value="BCAA_transport"/>
</dbReference>
<dbReference type="EMBL" id="FNLC01000004">
    <property type="protein sequence ID" value="SDR34308.1"/>
    <property type="molecule type" value="Genomic_DNA"/>
</dbReference>
<evidence type="ECO:0000256" key="1">
    <source>
        <dbReference type="ARBA" id="ARBA00022729"/>
    </source>
</evidence>
<dbReference type="Pfam" id="PF13458">
    <property type="entry name" value="Peripla_BP_6"/>
    <property type="match status" value="1"/>
</dbReference>
<accession>A0A1H1IAD3</accession>
<gene>
    <name evidence="3" type="ORF">SAMN04489842_3332</name>
</gene>
<dbReference type="PANTHER" id="PTHR30483:SF6">
    <property type="entry name" value="PERIPLASMIC BINDING PROTEIN OF ABC TRANSPORTER FOR NATURAL AMINO ACIDS"/>
    <property type="match status" value="1"/>
</dbReference>
<dbReference type="AlphaFoldDB" id="A0A1H1IAD3"/>
<protein>
    <submittedName>
        <fullName evidence="3">ABC-type branched-chain amino acid transport system, substrate-binding protein</fullName>
    </submittedName>
</protein>
<feature type="domain" description="Leucine-binding protein" evidence="2">
    <location>
        <begin position="44"/>
        <end position="348"/>
    </location>
</feature>
<name>A0A1H1IAD3_NATTX</name>
<dbReference type="CDD" id="cd06346">
    <property type="entry name" value="PBP1_ABC_ligand_binding-like"/>
    <property type="match status" value="1"/>
</dbReference>
<reference evidence="4" key="1">
    <citation type="submission" date="2016-10" db="EMBL/GenBank/DDBJ databases">
        <authorList>
            <person name="Varghese N."/>
            <person name="Submissions S."/>
        </authorList>
    </citation>
    <scope>NUCLEOTIDE SEQUENCE [LARGE SCALE GENOMIC DNA]</scope>
    <source>
        <strain evidence="4">DSM 24767</strain>
    </source>
</reference>
<evidence type="ECO:0000313" key="3">
    <source>
        <dbReference type="EMBL" id="SDR34308.1"/>
    </source>
</evidence>
<dbReference type="STRING" id="1095778.SAMN04489842_3332"/>
<dbReference type="OrthoDB" id="21336at2157"/>
<dbReference type="RefSeq" id="WP_090384245.1">
    <property type="nucleotide sequence ID" value="NZ_FNLC01000004.1"/>
</dbReference>
<proteinExistence type="predicted"/>
<evidence type="ECO:0000259" key="2">
    <source>
        <dbReference type="Pfam" id="PF13458"/>
    </source>
</evidence>
<evidence type="ECO:0000313" key="4">
    <source>
        <dbReference type="Proteomes" id="UP000198848"/>
    </source>
</evidence>
<organism evidence="3 4">
    <name type="scientific">Natronobacterium texcoconense</name>
    <dbReference type="NCBI Taxonomy" id="1095778"/>
    <lineage>
        <taxon>Archaea</taxon>
        <taxon>Methanobacteriati</taxon>
        <taxon>Methanobacteriota</taxon>
        <taxon>Stenosarchaea group</taxon>
        <taxon>Halobacteria</taxon>
        <taxon>Halobacteriales</taxon>
        <taxon>Natrialbaceae</taxon>
        <taxon>Natronobacterium</taxon>
    </lineage>
</organism>
<dbReference type="InterPro" id="IPR028081">
    <property type="entry name" value="Leu-bd"/>
</dbReference>